<feature type="transmembrane region" description="Helical" evidence="7">
    <location>
        <begin position="20"/>
        <end position="45"/>
    </location>
</feature>
<evidence type="ECO:0000256" key="7">
    <source>
        <dbReference type="SAM" id="Phobius"/>
    </source>
</evidence>
<accession>A0A1L0CKG0</accession>
<feature type="transmembrane region" description="Helical" evidence="7">
    <location>
        <begin position="906"/>
        <end position="926"/>
    </location>
</feature>
<dbReference type="CDD" id="cd03228">
    <property type="entry name" value="ABCC_MRP_Like"/>
    <property type="match status" value="2"/>
</dbReference>
<dbReference type="EMBL" id="FQNF01000013">
    <property type="protein sequence ID" value="SGZ38865.1"/>
    <property type="molecule type" value="Genomic_DNA"/>
</dbReference>
<dbReference type="PROSITE" id="PS50929">
    <property type="entry name" value="ABC_TM1F"/>
    <property type="match status" value="2"/>
</dbReference>
<keyword evidence="5 7" id="KW-1133">Transmembrane helix</keyword>
<dbReference type="InterPro" id="IPR036640">
    <property type="entry name" value="ABC1_TM_sf"/>
</dbReference>
<dbReference type="PANTHER" id="PTHR43394:SF15">
    <property type="entry name" value="ALPHA-FACTOR-TRANSPORTING ATPASE"/>
    <property type="match status" value="1"/>
</dbReference>
<dbReference type="GO" id="GO:0005886">
    <property type="term" value="C:plasma membrane"/>
    <property type="evidence" value="ECO:0007669"/>
    <property type="project" value="EnsemblFungi"/>
</dbReference>
<organism evidence="10 11">
    <name type="scientific">Hanseniaspora guilliermondii</name>
    <dbReference type="NCBI Taxonomy" id="56406"/>
    <lineage>
        <taxon>Eukaryota</taxon>
        <taxon>Fungi</taxon>
        <taxon>Dikarya</taxon>
        <taxon>Ascomycota</taxon>
        <taxon>Saccharomycotina</taxon>
        <taxon>Saccharomycetes</taxon>
        <taxon>Saccharomycodales</taxon>
        <taxon>Saccharomycodaceae</taxon>
        <taxon>Hanseniaspora</taxon>
    </lineage>
</organism>
<dbReference type="PROSITE" id="PS00211">
    <property type="entry name" value="ABC_TRANSPORTER_1"/>
    <property type="match status" value="2"/>
</dbReference>
<proteinExistence type="predicted"/>
<protein>
    <submittedName>
        <fullName evidence="10">Related to Alpha-factor-transporting ATPase</fullName>
    </submittedName>
</protein>
<dbReference type="InterPro" id="IPR003593">
    <property type="entry name" value="AAA+_ATPase"/>
</dbReference>
<keyword evidence="3" id="KW-0547">Nucleotide-binding</keyword>
<feature type="transmembrane region" description="Helical" evidence="7">
    <location>
        <begin position="984"/>
        <end position="1008"/>
    </location>
</feature>
<dbReference type="SUPFAM" id="SSF52540">
    <property type="entry name" value="P-loop containing nucleoside triphosphate hydrolases"/>
    <property type="match status" value="2"/>
</dbReference>
<evidence type="ECO:0000256" key="3">
    <source>
        <dbReference type="ARBA" id="ARBA00022741"/>
    </source>
</evidence>
<dbReference type="Pfam" id="PF00005">
    <property type="entry name" value="ABC_tran"/>
    <property type="match status" value="2"/>
</dbReference>
<dbReference type="CDD" id="cd18577">
    <property type="entry name" value="ABC_6TM_Pgp_ABCB1_D1_like"/>
    <property type="match status" value="1"/>
</dbReference>
<keyword evidence="2 7" id="KW-0812">Transmembrane</keyword>
<dbReference type="CDD" id="cd18578">
    <property type="entry name" value="ABC_6TM_Pgp_ABCB1_D2_like"/>
    <property type="match status" value="1"/>
</dbReference>
<dbReference type="GO" id="GO:0015440">
    <property type="term" value="F:ABC-type peptide transporter activity"/>
    <property type="evidence" value="ECO:0007669"/>
    <property type="project" value="EnsemblFungi"/>
</dbReference>
<dbReference type="PROSITE" id="PS50893">
    <property type="entry name" value="ABC_TRANSPORTER_2"/>
    <property type="match status" value="2"/>
</dbReference>
<dbReference type="SMART" id="SM00382">
    <property type="entry name" value="AAA"/>
    <property type="match status" value="2"/>
</dbReference>
<feature type="transmembrane region" description="Helical" evidence="7">
    <location>
        <begin position="741"/>
        <end position="762"/>
    </location>
</feature>
<feature type="transmembrane region" description="Helical" evidence="7">
    <location>
        <begin position="800"/>
        <end position="820"/>
    </location>
</feature>
<name>A0A1L0CKG0_9ASCO</name>
<dbReference type="InterPro" id="IPR017871">
    <property type="entry name" value="ABC_transporter-like_CS"/>
</dbReference>
<sequence>MFKSSNIYKFVSFKEDYLLILSILVFTIVEGLVPSISSILIGRCFKIFTNIYYKKYSTYNEMYHDLVMRTMSLVILAAGYFPLSWISISLWMRFGEIQNFRIRSTIFDNYMKKNLNFFDSHKNLTAEFTQVNRCIEELRQSCSEASGMALQSIIGVIALFCVSCYYSWSLTLIFLCSAPLVAVIAAICSKKYEKFTDLENDTSLKCSHQILNIMENISMIKLNLTEENELQTFNEKIKECNTLFIKGSFWTASNQAALRMLSLCMFVQGFWFGSSQIKKGHLSTEKVMTCFASCISLSSTLMSIIRQIIIIQKGKVALKYIDKLFYSDDNDNKNIIPSVNIRSISLPLDIRLTKDAQNSNVNNYHIKLENVTAFYNSRPNVNVLQNVSIDFLKDDFTYIVGKSGSGKSTIFNLLLKLYENSYQGNITLNGVDIKDIPTKWLLSQITLVEQSTHMFNDSIKNNILLGSDSESNYNEERLSQVLSICDLNSVIDSLPNGIETVIGSELISESDKNDLKKRHKPSHDELNSTVVLSGGQQQRVAIARALYRNTPVVIFDESLSSIDIKTKQKIFANLKEFRKNRTTIVLTHDLSPIEDQNMVYLLKNGKLMEYGLKRDLIIKPDSDFSFFKKLYELQTLYQKDSIFVSDTKNTSFLSTHSSDLFETEKLEENDEPLLPDTQRISLQAYKRLSTLFNPEKDEIERNESVESEIKIEEIKSTERLPMTSMLNIFKNMYSTITMKKILFLGITASVISGVSNPVFSWADSKLINANVLQGKHSTSSGSSTNTTKPVKAATPSNDYMIKWCMIVIAIAAIDGIATFVKEFFLQYVAEYWIMDLRSVSVAKILNNDINWFSYAINKPSEISALLMNDLRDMRTLVSQFLTFVITIVFVAACGLIWSIVSGWKLSLVGLSLIPLYILTTVIYSLLLQNMENNYKSAIADLENKQYEILKNFKTIKILQLESYFYMKLSYCYNNLKIVGIKRTYGTGFGVAVFASLTYVVQAIIIFYGLKLVINGEYSSDKLFQTFSLLLFTMITCGMMSSAVPSLARGQRGATYVFNLINKSFSENKNIEGYIPNRVVKNILPLIKVDDLTFQYPSSSKKILNRLNFEIKKGETIGLVGPSGCGKSTFLQLLSKLQDYNCGSIKIDGHDLKDWNLEALRKFIVFFQQKTLIFKDNLRNNLHYGNNASEEDMYFFIEKFHLSELLDQLNGLDGGMIDETLISGGQLQRLNIIRQLLRVKSLGEECQVCVLDEITSSLDAETTNLIEDYFIKGIQQTKIIITHHKSLMAKCDRVLVMNHKGELQEQGQYNKIISDKSSYLNKLLYELN</sequence>
<feature type="domain" description="ABC transporter" evidence="8">
    <location>
        <begin position="1086"/>
        <end position="1324"/>
    </location>
</feature>
<reference evidence="11" key="1">
    <citation type="submission" date="2016-11" db="EMBL/GenBank/DDBJ databases">
        <authorList>
            <person name="Guldener U."/>
        </authorList>
    </citation>
    <scope>NUCLEOTIDE SEQUENCE [LARGE SCALE GENOMIC DNA]</scope>
</reference>
<feature type="transmembrane region" description="Helical" evidence="7">
    <location>
        <begin position="165"/>
        <end position="188"/>
    </location>
</feature>
<dbReference type="GO" id="GO:0016887">
    <property type="term" value="F:ATP hydrolysis activity"/>
    <property type="evidence" value="ECO:0007669"/>
    <property type="project" value="InterPro"/>
</dbReference>
<dbReference type="InterPro" id="IPR011527">
    <property type="entry name" value="ABC1_TM_dom"/>
</dbReference>
<dbReference type="Pfam" id="PF00664">
    <property type="entry name" value="ABC_membrane"/>
    <property type="match status" value="2"/>
</dbReference>
<feature type="transmembrane region" description="Helical" evidence="7">
    <location>
        <begin position="66"/>
        <end position="88"/>
    </location>
</feature>
<feature type="domain" description="ABC transporter" evidence="8">
    <location>
        <begin position="366"/>
        <end position="629"/>
    </location>
</feature>
<gene>
    <name evidence="10" type="ORF">HGUI_01065</name>
</gene>
<dbReference type="GO" id="GO:0005794">
    <property type="term" value="C:Golgi apparatus"/>
    <property type="evidence" value="ECO:0007669"/>
    <property type="project" value="EnsemblFungi"/>
</dbReference>
<evidence type="ECO:0000259" key="8">
    <source>
        <dbReference type="PROSITE" id="PS50893"/>
    </source>
</evidence>
<dbReference type="GO" id="GO:0005524">
    <property type="term" value="F:ATP binding"/>
    <property type="evidence" value="ECO:0007669"/>
    <property type="project" value="UniProtKB-KW"/>
</dbReference>
<dbReference type="VEuPathDB" id="FungiDB:HGUI_01065"/>
<feature type="transmembrane region" description="Helical" evidence="7">
    <location>
        <begin position="256"/>
        <end position="274"/>
    </location>
</feature>
<dbReference type="InterPro" id="IPR003439">
    <property type="entry name" value="ABC_transporter-like_ATP-bd"/>
</dbReference>
<evidence type="ECO:0000313" key="10">
    <source>
        <dbReference type="EMBL" id="SGZ38865.1"/>
    </source>
</evidence>
<evidence type="ECO:0000256" key="5">
    <source>
        <dbReference type="ARBA" id="ARBA00022989"/>
    </source>
</evidence>
<dbReference type="Proteomes" id="UP000183365">
    <property type="component" value="Unassembled WGS sequence"/>
</dbReference>
<dbReference type="OrthoDB" id="6500128at2759"/>
<feature type="domain" description="ABC transmembrane type-1" evidence="9">
    <location>
        <begin position="743"/>
        <end position="1048"/>
    </location>
</feature>
<feature type="domain" description="ABC transmembrane type-1" evidence="9">
    <location>
        <begin position="23"/>
        <end position="313"/>
    </location>
</feature>
<dbReference type="SUPFAM" id="SSF90123">
    <property type="entry name" value="ABC transporter transmembrane region"/>
    <property type="match status" value="2"/>
</dbReference>
<evidence type="ECO:0000259" key="9">
    <source>
        <dbReference type="PROSITE" id="PS50929"/>
    </source>
</evidence>
<evidence type="ECO:0000256" key="1">
    <source>
        <dbReference type="ARBA" id="ARBA00004141"/>
    </source>
</evidence>
<dbReference type="GO" id="GO:0015421">
    <property type="term" value="F:ABC-type oligopeptide transporter activity"/>
    <property type="evidence" value="ECO:0007669"/>
    <property type="project" value="TreeGrafter"/>
</dbReference>
<comment type="subcellular location">
    <subcellularLocation>
        <location evidence="1">Membrane</location>
        <topology evidence="1">Multi-pass membrane protein</topology>
    </subcellularLocation>
</comment>
<feature type="transmembrane region" description="Helical" evidence="7">
    <location>
        <begin position="880"/>
        <end position="900"/>
    </location>
</feature>
<keyword evidence="4" id="KW-0067">ATP-binding</keyword>
<evidence type="ECO:0000313" key="11">
    <source>
        <dbReference type="Proteomes" id="UP000183365"/>
    </source>
</evidence>
<dbReference type="Gene3D" id="3.40.50.300">
    <property type="entry name" value="P-loop containing nucleotide triphosphate hydrolases"/>
    <property type="match status" value="2"/>
</dbReference>
<keyword evidence="6 7" id="KW-0472">Membrane</keyword>
<feature type="transmembrane region" description="Helical" evidence="7">
    <location>
        <begin position="1028"/>
        <end position="1047"/>
    </location>
</feature>
<dbReference type="PANTHER" id="PTHR43394">
    <property type="entry name" value="ATP-DEPENDENT PERMEASE MDL1, MITOCHONDRIAL"/>
    <property type="match status" value="1"/>
</dbReference>
<feature type="transmembrane region" description="Helical" evidence="7">
    <location>
        <begin position="286"/>
        <end position="305"/>
    </location>
</feature>
<dbReference type="GO" id="GO:0005743">
    <property type="term" value="C:mitochondrial inner membrane"/>
    <property type="evidence" value="ECO:0007669"/>
    <property type="project" value="TreeGrafter"/>
</dbReference>
<evidence type="ECO:0000256" key="4">
    <source>
        <dbReference type="ARBA" id="ARBA00022840"/>
    </source>
</evidence>
<dbReference type="GO" id="GO:0043332">
    <property type="term" value="C:mating projection tip"/>
    <property type="evidence" value="ECO:0007669"/>
    <property type="project" value="EnsemblFungi"/>
</dbReference>
<keyword evidence="11" id="KW-1185">Reference proteome</keyword>
<dbReference type="InterPro" id="IPR027417">
    <property type="entry name" value="P-loop_NTPase"/>
</dbReference>
<dbReference type="InterPro" id="IPR039421">
    <property type="entry name" value="Type_1_exporter"/>
</dbReference>
<dbReference type="GO" id="GO:0090374">
    <property type="term" value="P:oligopeptide export from mitochondrion"/>
    <property type="evidence" value="ECO:0007669"/>
    <property type="project" value="TreeGrafter"/>
</dbReference>
<evidence type="ECO:0000256" key="2">
    <source>
        <dbReference type="ARBA" id="ARBA00022692"/>
    </source>
</evidence>
<dbReference type="GO" id="GO:0000770">
    <property type="term" value="P:peptide pheromone export"/>
    <property type="evidence" value="ECO:0007669"/>
    <property type="project" value="EnsemblFungi"/>
</dbReference>
<dbReference type="Gene3D" id="1.20.1560.10">
    <property type="entry name" value="ABC transporter type 1, transmembrane domain"/>
    <property type="match status" value="1"/>
</dbReference>
<evidence type="ECO:0000256" key="6">
    <source>
        <dbReference type="ARBA" id="ARBA00023136"/>
    </source>
</evidence>